<accession>A0ABS4EC56</accession>
<gene>
    <name evidence="1" type="ORF">J2Z43_001912</name>
</gene>
<sequence>MSKFLGPIHFLVYGKVQKEEDMVEQIIDLAKKNGWNLGLKEEVDKQVGIIERAPLDTVIDTDNIHAWLQVQVSLVESRFAYVVSKLLLDDKDRKDLLLKVMTELGRENAKEIENIESITPEDVYLTINKIFLDGMPCDRANEIIEKEEDKIVWRLRIDVHEDYWNHGVSVEVYHELRKAWLDGYIENSTIELEQLNANTYQLMRRR</sequence>
<reference evidence="1 2" key="1">
    <citation type="submission" date="2021-03" db="EMBL/GenBank/DDBJ databases">
        <title>Genomic Encyclopedia of Type Strains, Phase IV (KMG-IV): sequencing the most valuable type-strain genomes for metagenomic binning, comparative biology and taxonomic classification.</title>
        <authorList>
            <person name="Goeker M."/>
        </authorList>
    </citation>
    <scope>NUCLEOTIDE SEQUENCE [LARGE SCALE GENOMIC DNA]</scope>
    <source>
        <strain evidence="1 2">DSM 1289</strain>
    </source>
</reference>
<keyword evidence="2" id="KW-1185">Reference proteome</keyword>
<proteinExistence type="predicted"/>
<dbReference type="Proteomes" id="UP000767291">
    <property type="component" value="Unassembled WGS sequence"/>
</dbReference>
<protein>
    <submittedName>
        <fullName evidence="1">Uncharacterized protein</fullName>
    </submittedName>
</protein>
<name>A0ABS4EC56_9FIRM</name>
<dbReference type="EMBL" id="JAGGJX010000003">
    <property type="protein sequence ID" value="MBP1855517.1"/>
    <property type="molecule type" value="Genomic_DNA"/>
</dbReference>
<dbReference type="RefSeq" id="WP_209456940.1">
    <property type="nucleotide sequence ID" value="NZ_BAAACS010000011.1"/>
</dbReference>
<organism evidence="1 2">
    <name type="scientific">Metaclostridioides mangenotii</name>
    <dbReference type="NCBI Taxonomy" id="1540"/>
    <lineage>
        <taxon>Bacteria</taxon>
        <taxon>Bacillati</taxon>
        <taxon>Bacillota</taxon>
        <taxon>Clostridia</taxon>
        <taxon>Peptostreptococcales</taxon>
        <taxon>Peptostreptococcaceae</taxon>
        <taxon>Metaclostridioides</taxon>
    </lineage>
</organism>
<comment type="caution">
    <text evidence="1">The sequence shown here is derived from an EMBL/GenBank/DDBJ whole genome shotgun (WGS) entry which is preliminary data.</text>
</comment>
<evidence type="ECO:0000313" key="1">
    <source>
        <dbReference type="EMBL" id="MBP1855517.1"/>
    </source>
</evidence>
<evidence type="ECO:0000313" key="2">
    <source>
        <dbReference type="Proteomes" id="UP000767291"/>
    </source>
</evidence>